<keyword evidence="1" id="KW-1133">Transmembrane helix</keyword>
<dbReference type="GO" id="GO:0015079">
    <property type="term" value="F:potassium ion transmembrane transporter activity"/>
    <property type="evidence" value="ECO:0007669"/>
    <property type="project" value="InterPro"/>
</dbReference>
<reference evidence="2 3" key="1">
    <citation type="journal article" date="2018" name="BMC Genomics">
        <title>Comparative genome analyses reveal sequence features reflecting distinct modes of host-adaptation between dicot and monocot powdery mildew.</title>
        <authorList>
            <person name="Wu Y."/>
            <person name="Ma X."/>
            <person name="Pan Z."/>
            <person name="Kale S.D."/>
            <person name="Song Y."/>
            <person name="King H."/>
            <person name="Zhang Q."/>
            <person name="Presley C."/>
            <person name="Deng X."/>
            <person name="Wei C.I."/>
            <person name="Xiao S."/>
        </authorList>
    </citation>
    <scope>NUCLEOTIDE SEQUENCE [LARGE SCALE GENOMIC DNA]</scope>
    <source>
        <strain evidence="2">UMSG1</strain>
    </source>
</reference>
<dbReference type="PANTHER" id="PTHR36424:SF1">
    <property type="entry name" value="LOW AFFINITY K(+) TRANSPORTER 1-RELATED"/>
    <property type="match status" value="1"/>
</dbReference>
<keyword evidence="1" id="KW-0812">Transmembrane</keyword>
<dbReference type="Proteomes" id="UP000285326">
    <property type="component" value="Unassembled WGS sequence"/>
</dbReference>
<protein>
    <submittedName>
        <fullName evidence="2">Putative vacuolar membrane protein</fullName>
    </submittedName>
</protein>
<organism evidence="2 3">
    <name type="scientific">Golovinomyces cichoracearum</name>
    <dbReference type="NCBI Taxonomy" id="62708"/>
    <lineage>
        <taxon>Eukaryota</taxon>
        <taxon>Fungi</taxon>
        <taxon>Dikarya</taxon>
        <taxon>Ascomycota</taxon>
        <taxon>Pezizomycotina</taxon>
        <taxon>Leotiomycetes</taxon>
        <taxon>Erysiphales</taxon>
        <taxon>Erysiphaceae</taxon>
        <taxon>Golovinomyces</taxon>
    </lineage>
</organism>
<accession>A0A420IQU7</accession>
<evidence type="ECO:0000256" key="1">
    <source>
        <dbReference type="SAM" id="Phobius"/>
    </source>
</evidence>
<sequence>MGCSGRVKAEDIRPEQKWEFISLNDFHSSSCFTPIAYAYLWASLLISIAVYSVDTFTAVNLLAYDRWSSEIDPFIPLNISKWIFSACIIASWINLTFEHLRAMRVISRGAVAESYLDSLAARLQCTRLGRGRGWRRFLVFAELTKSKKGVEYVALFAYFSFQSWIRIIFCQGPRQVINALTLYSVLNLEYDLSQPDIGTGMMIFFKNIEVLAEKDRHQVLILSGMVFTLVIWGFGALSLFLAMVAYMLFLWHYIPDSDGSLSRYCERKINTRLAKIVSAKVNKAIEEEERRRLKEDAKALAKGDITQIREATLPNIFGPSSQESLYENQKLGPAYTSRDSSFVERGGTSVPLFGQTIERPSSRATTISSTSSYGPQAPFLKNSANIGYSRSTSPVTRNFNIAPIPSLSYRHENMSDLYPRPLNTSSKNTIQYAPNPVLNNYVEPFPRPGTAQSMTRSGTANGLYLSSKNPSNLAQPGVDGQTYNLGFGGSPV</sequence>
<dbReference type="AlphaFoldDB" id="A0A420IQU7"/>
<keyword evidence="1" id="KW-0472">Membrane</keyword>
<dbReference type="InterPro" id="IPR031606">
    <property type="entry name" value="Kch1/2"/>
</dbReference>
<feature type="transmembrane region" description="Helical" evidence="1">
    <location>
        <begin position="79"/>
        <end position="97"/>
    </location>
</feature>
<evidence type="ECO:0000313" key="2">
    <source>
        <dbReference type="EMBL" id="RKF76911.1"/>
    </source>
</evidence>
<dbReference type="EMBL" id="MCBS01022380">
    <property type="protein sequence ID" value="RKF76911.1"/>
    <property type="molecule type" value="Genomic_DNA"/>
</dbReference>
<proteinExistence type="predicted"/>
<feature type="transmembrane region" description="Helical" evidence="1">
    <location>
        <begin position="226"/>
        <end position="254"/>
    </location>
</feature>
<name>A0A420IQU7_9PEZI</name>
<dbReference type="Pfam" id="PF16944">
    <property type="entry name" value="KCH"/>
    <property type="match status" value="1"/>
</dbReference>
<comment type="caution">
    <text evidence="2">The sequence shown here is derived from an EMBL/GenBank/DDBJ whole genome shotgun (WGS) entry which is preliminary data.</text>
</comment>
<dbReference type="GO" id="GO:0005886">
    <property type="term" value="C:plasma membrane"/>
    <property type="evidence" value="ECO:0007669"/>
    <property type="project" value="InterPro"/>
</dbReference>
<gene>
    <name evidence="2" type="ORF">GcM1_223019</name>
</gene>
<evidence type="ECO:0000313" key="3">
    <source>
        <dbReference type="Proteomes" id="UP000285326"/>
    </source>
</evidence>
<dbReference type="PANTHER" id="PTHR36424">
    <property type="entry name" value="PHEROMONE-REGULATED MEMBRANE PROTEIN 6"/>
    <property type="match status" value="1"/>
</dbReference>
<feature type="transmembrane region" description="Helical" evidence="1">
    <location>
        <begin position="36"/>
        <end position="59"/>
    </location>
</feature>